<keyword evidence="3 4" id="KW-0175">Coiled coil</keyword>
<dbReference type="Pfam" id="PF02463">
    <property type="entry name" value="SMC_N"/>
    <property type="match status" value="1"/>
</dbReference>
<reference evidence="7 8" key="1">
    <citation type="submission" date="2015-01" db="EMBL/GenBank/DDBJ databases">
        <title>Evolution of Trichinella species and genotypes.</title>
        <authorList>
            <person name="Korhonen P.K."/>
            <person name="Edoardo P."/>
            <person name="Giuseppe L.R."/>
            <person name="Gasser R.B."/>
        </authorList>
    </citation>
    <scope>NUCLEOTIDE SEQUENCE [LARGE SCALE GENOMIC DNA]</scope>
    <source>
        <strain evidence="7">ISS176</strain>
    </source>
</reference>
<sequence length="1296" mass="149775">MFLCEIENYYKVPYQRHGLLLIWYYYMECRYDTKYFYPGAICSIKLENFMIHDKFLMHPGPDLNMVFAPNGTGKSAILCAVCLVFGGTPKIIGRSARVEDYIKWNRNEARIHVEIASEVKKREKFSLIIRKQGKTQHYVDGVASTRKAVRIIAQKYQIQVNNICQFLAQDRVVEFSKQSPVDLLKNTIFTVGQCDLKEKYDTMHLFKQNIAEAKSAKKCHLEKQKELHARICSLEPSMRAYRYQQRKKEELRRLKTKLSYVHYEQARIQYCDVDKEYMELKQSLKQLRQQYSSVFMKLNALENNIHRLHNLFQKNKGVLRSKIRRIRNSQLSGLDVKHKLRRAVYEWKKITEHINNFDKIKQSLCDSVEEHKKMVDTKEKQIPKLMDSRNEIQASIDNLKPILQNVETVVRACSSEFASAKRQTEIARDQLLLVKHIATERLNLLGKVRPTYREAYLWLCRNRSSLKGNFYLPFLTVNVASIDHGLFIENTMSFRDLTTFLFDLTSDLRIFIKYTIRADIKVSTGIAPAKYAGRIVQMDDSLRHCGFGGVVSDCIIAPQGVKNYMRILGNLDRILFGSTTVDNNLDRATMCVANHRLSRFITTHHNGFVFCSPYTGRVSTSCRSVRPCRIFALSVKVYHLKNVEENFQAKNNLCQEKRIAFSKAQAAAQIERDKMEKFVRAKVSRRFIIIEKMNEVQSSLNEIANLRQRLQRLENNLQELIDDYPRKVIRVDVVRIEMISHFEILTKCWAALFEEFNTLITIWEETNERHHESVLTYEVYEKELKLTAKERELRRVLQEQVNMKEKEWKLKKVKALKTLANLMKALGKPLQTAIEIIQLPKEYSGLSDSVDELNANIKIIEEILKNADPSIEKDAAEYMRLSAENEKMNIEFASLDNKVKELNFAFQNSKLEFGNAMGNAIGEISKQFCRFMSQLDGSGEISLENCPTETSCDYGLNIKVKFSGNRSLRKLDHRRQSGGERCVSTMLYMLALQKSCKVPFRFLDEINQGVDEQNERLLMQLINSIVQELKSDTVGDHSTCTSQYFMLSPKVLREGSYGDYCKFFYHVGVGVMSEQREEEGAKQGCFFKVYSPCLQQSRKKPINSVLASKLACGPTKRSIEHETVQNVLTNDVKSKLAASDDDSTISTGSNVRDSPASSSRPARVDGDEVLKSLDPQRVKLTLQSLQKVSNPKIMENEETVEMAVKLLVKPARENRPPTFEEMENVFRIIDNNVNLKVADLKHFFERVVREKTLTQAEADEIVKRLLAKMALSKKKLLRLNDVREFLTSLMMTAKSC</sequence>
<evidence type="ECO:0000256" key="3">
    <source>
        <dbReference type="ARBA" id="ARBA00023054"/>
    </source>
</evidence>
<dbReference type="Proteomes" id="UP000054826">
    <property type="component" value="Unassembled WGS sequence"/>
</dbReference>
<evidence type="ECO:0000256" key="5">
    <source>
        <dbReference type="SAM" id="MobiDB-lite"/>
    </source>
</evidence>
<feature type="compositionally biased region" description="Low complexity" evidence="5">
    <location>
        <begin position="1151"/>
        <end position="1161"/>
    </location>
</feature>
<dbReference type="EMBL" id="JYDV01000036">
    <property type="protein sequence ID" value="KRZ39351.1"/>
    <property type="molecule type" value="Genomic_DNA"/>
</dbReference>
<dbReference type="SUPFAM" id="SSF52540">
    <property type="entry name" value="P-loop containing nucleoside triphosphate hydrolases"/>
    <property type="match status" value="2"/>
</dbReference>
<feature type="region of interest" description="Disordered" evidence="5">
    <location>
        <begin position="1138"/>
        <end position="1169"/>
    </location>
</feature>
<dbReference type="GO" id="GO:0030915">
    <property type="term" value="C:Smc5-Smc6 complex"/>
    <property type="evidence" value="ECO:0007669"/>
    <property type="project" value="TreeGrafter"/>
</dbReference>
<dbReference type="InterPro" id="IPR027417">
    <property type="entry name" value="P-loop_NTPase"/>
</dbReference>
<accession>A0A0V1JWL0</accession>
<dbReference type="Gene3D" id="1.10.287.1490">
    <property type="match status" value="1"/>
</dbReference>
<dbReference type="GO" id="GO:0000724">
    <property type="term" value="P:double-strand break repair via homologous recombination"/>
    <property type="evidence" value="ECO:0007669"/>
    <property type="project" value="TreeGrafter"/>
</dbReference>
<evidence type="ECO:0000313" key="7">
    <source>
        <dbReference type="EMBL" id="KRZ39351.1"/>
    </source>
</evidence>
<evidence type="ECO:0000256" key="2">
    <source>
        <dbReference type="ARBA" id="ARBA00018687"/>
    </source>
</evidence>
<dbReference type="InterPro" id="IPR003395">
    <property type="entry name" value="RecF/RecN/SMC_N"/>
</dbReference>
<dbReference type="PANTHER" id="PTHR45916:SF1">
    <property type="entry name" value="STRUCTURAL MAINTENANCE OF CHROMOSOMES PROTEIN 5"/>
    <property type="match status" value="1"/>
</dbReference>
<dbReference type="PANTHER" id="PTHR45916">
    <property type="entry name" value="STRUCTURAL MAINTENANCE OF CHROMOSOMES PROTEIN 5"/>
    <property type="match status" value="1"/>
</dbReference>
<feature type="domain" description="RecF/RecN/SMC N-terminal" evidence="6">
    <location>
        <begin position="43"/>
        <end position="1024"/>
    </location>
</feature>
<evidence type="ECO:0000256" key="4">
    <source>
        <dbReference type="SAM" id="Coils"/>
    </source>
</evidence>
<comment type="similarity">
    <text evidence="1">Belongs to the SMC family. SMC5 subfamily.</text>
</comment>
<feature type="coiled-coil region" evidence="4">
    <location>
        <begin position="871"/>
        <end position="898"/>
    </location>
</feature>
<dbReference type="GO" id="GO:0003697">
    <property type="term" value="F:single-stranded DNA binding"/>
    <property type="evidence" value="ECO:0007669"/>
    <property type="project" value="TreeGrafter"/>
</dbReference>
<gene>
    <name evidence="7" type="primary">SMC5</name>
    <name evidence="7" type="ORF">T4C_4516</name>
</gene>
<evidence type="ECO:0000256" key="1">
    <source>
        <dbReference type="ARBA" id="ARBA00010171"/>
    </source>
</evidence>
<protein>
    <recommendedName>
        <fullName evidence="2">Structural maintenance of chromosomes protein 5</fullName>
    </recommendedName>
</protein>
<evidence type="ECO:0000259" key="6">
    <source>
        <dbReference type="Pfam" id="PF02463"/>
    </source>
</evidence>
<evidence type="ECO:0000313" key="8">
    <source>
        <dbReference type="Proteomes" id="UP000054826"/>
    </source>
</evidence>
<name>A0A0V1JWL0_TRIPS</name>
<comment type="caution">
    <text evidence="7">The sequence shown here is derived from an EMBL/GenBank/DDBJ whole genome shotgun (WGS) entry which is preliminary data.</text>
</comment>
<proteinExistence type="inferred from homology"/>
<dbReference type="Gene3D" id="3.40.50.300">
    <property type="entry name" value="P-loop containing nucleotide triphosphate hydrolases"/>
    <property type="match status" value="2"/>
</dbReference>
<organism evidence="7 8">
    <name type="scientific">Trichinella pseudospiralis</name>
    <name type="common">Parasitic roundworm</name>
    <dbReference type="NCBI Taxonomy" id="6337"/>
    <lineage>
        <taxon>Eukaryota</taxon>
        <taxon>Metazoa</taxon>
        <taxon>Ecdysozoa</taxon>
        <taxon>Nematoda</taxon>
        <taxon>Enoplea</taxon>
        <taxon>Dorylaimia</taxon>
        <taxon>Trichinellida</taxon>
        <taxon>Trichinellidae</taxon>
        <taxon>Trichinella</taxon>
    </lineage>
</organism>
<feature type="coiled-coil region" evidence="4">
    <location>
        <begin position="689"/>
        <end position="730"/>
    </location>
</feature>
<dbReference type="GO" id="GO:0005634">
    <property type="term" value="C:nucleus"/>
    <property type="evidence" value="ECO:0007669"/>
    <property type="project" value="TreeGrafter"/>
</dbReference>